<evidence type="ECO:0000313" key="2">
    <source>
        <dbReference type="Proteomes" id="UP000266340"/>
    </source>
</evidence>
<proteinExistence type="predicted"/>
<dbReference type="RefSeq" id="WP_119150070.1">
    <property type="nucleotide sequence ID" value="NZ_JBHSOV010000009.1"/>
</dbReference>
<reference evidence="1 2" key="1">
    <citation type="submission" date="2018-09" db="EMBL/GenBank/DDBJ databases">
        <title>Cohnella cavernae sp. nov., isolated from a karst cave.</title>
        <authorList>
            <person name="Zhu H."/>
        </authorList>
    </citation>
    <scope>NUCLEOTIDE SEQUENCE [LARGE SCALE GENOMIC DNA]</scope>
    <source>
        <strain evidence="1 2">K2E09-144</strain>
    </source>
</reference>
<gene>
    <name evidence="1" type="ORF">D3H35_14795</name>
</gene>
<sequence length="702" mass="77526">MKLQLTKNLIKVGLAGTLVFGSVTVSGVSSSFAATAVKSAIPAPLTIAKNVTAQVKNVELFTQDKGLYLVYTINYVNNGASTLQLDDYWAKIKTTSGKSFSIKVVDKDKKITTVAPKSNASITYYAAIDEGLTLKNLRVNLIKWDFNVAGYMKNIGTFDLAKGYAPAVAAYEPITIAAKETKLKTSIKTVQSSVDDEDRVIDISYVIENLNTREYKAATTQFYVMTPDGSIYSAVNSDLKDLVVKPKERKTISLKATLPIDVKATGLKLITGYQSEADGIFIPTAAYQVPKASEVVTNVVTKMTYDNYNIEILGYSRLPSGSQDALQANIKVTNISNDEQKVPSLKASWKINGVAQETKTPALIAVDSKLQLSKGESIQLAATIFIPYTLTLKDVSINLKEVVDEKTEETIGSFRSDKYNVYKTAVDSTAAFTRVGSKSNVELLKVRSKDDGKQVNIFGDLAVTNLEYRPNSLQKYGIYLKGKDGQIYPLAVGEYEGQVISSGRIIVPFTGKVPLAAKDNVMDLLITELLPNTGDASNKDNTVSSEIYSVTAEWTDSAPSTKFHNLAIGKYDFTFDKFYAYLDMSNYVSANGLKLDFEYTMVEDSNVDDMAGTYKLRFELEDQESAKVTFVKEFALNGKDKTDEFASSGTIKKTIQFNDPAILDKITNFQEYKLSIYYTINDQKVLLAQKTIPYFYIQWMNL</sequence>
<evidence type="ECO:0000313" key="1">
    <source>
        <dbReference type="EMBL" id="RIE02029.1"/>
    </source>
</evidence>
<comment type="caution">
    <text evidence="1">The sequence shown here is derived from an EMBL/GenBank/DDBJ whole genome shotgun (WGS) entry which is preliminary data.</text>
</comment>
<name>A0A398CLG6_9BACL</name>
<accession>A0A398CLG6</accession>
<keyword evidence="2" id="KW-1185">Reference proteome</keyword>
<dbReference type="Proteomes" id="UP000266340">
    <property type="component" value="Unassembled WGS sequence"/>
</dbReference>
<dbReference type="AlphaFoldDB" id="A0A398CLG6"/>
<dbReference type="EMBL" id="QXJM01000039">
    <property type="protein sequence ID" value="RIE02029.1"/>
    <property type="molecule type" value="Genomic_DNA"/>
</dbReference>
<dbReference type="OrthoDB" id="2675985at2"/>
<organism evidence="1 2">
    <name type="scientific">Cohnella faecalis</name>
    <dbReference type="NCBI Taxonomy" id="2315694"/>
    <lineage>
        <taxon>Bacteria</taxon>
        <taxon>Bacillati</taxon>
        <taxon>Bacillota</taxon>
        <taxon>Bacilli</taxon>
        <taxon>Bacillales</taxon>
        <taxon>Paenibacillaceae</taxon>
        <taxon>Cohnella</taxon>
    </lineage>
</organism>
<protein>
    <submittedName>
        <fullName evidence="1">Uncharacterized protein</fullName>
    </submittedName>
</protein>